<evidence type="ECO:0000313" key="4">
    <source>
        <dbReference type="EMBL" id="WGV15138.1"/>
    </source>
</evidence>
<feature type="repeat" description="TPR" evidence="3">
    <location>
        <begin position="40"/>
        <end position="73"/>
    </location>
</feature>
<accession>A0ABY8Q3C2</accession>
<dbReference type="Pfam" id="PF13176">
    <property type="entry name" value="TPR_7"/>
    <property type="match status" value="1"/>
</dbReference>
<dbReference type="SMART" id="SM00028">
    <property type="entry name" value="TPR"/>
    <property type="match status" value="4"/>
</dbReference>
<dbReference type="PANTHER" id="PTHR44227">
    <property type="match status" value="1"/>
</dbReference>
<dbReference type="RefSeq" id="WP_281464269.1">
    <property type="nucleotide sequence ID" value="NZ_CP124535.1"/>
</dbReference>
<dbReference type="PROSITE" id="PS50005">
    <property type="entry name" value="TPR"/>
    <property type="match status" value="1"/>
</dbReference>
<protein>
    <submittedName>
        <fullName evidence="4">Tetratricopeptide repeat protein</fullName>
    </submittedName>
</protein>
<dbReference type="InterPro" id="IPR019734">
    <property type="entry name" value="TPR_rpt"/>
</dbReference>
<gene>
    <name evidence="4" type="ORF">QF092_12735</name>
</gene>
<organism evidence="4 5">
    <name type="scientific">Fuscovulum ytuae</name>
    <dbReference type="NCBI Taxonomy" id="3042299"/>
    <lineage>
        <taxon>Bacteria</taxon>
        <taxon>Pseudomonadati</taxon>
        <taxon>Pseudomonadota</taxon>
        <taxon>Alphaproteobacteria</taxon>
        <taxon>Rhodobacterales</taxon>
        <taxon>Paracoccaceae</taxon>
        <taxon>Fuscovulum</taxon>
    </lineage>
</organism>
<keyword evidence="1" id="KW-0677">Repeat</keyword>
<evidence type="ECO:0000256" key="2">
    <source>
        <dbReference type="ARBA" id="ARBA00022803"/>
    </source>
</evidence>
<evidence type="ECO:0000256" key="3">
    <source>
        <dbReference type="PROSITE-ProRule" id="PRU00339"/>
    </source>
</evidence>
<keyword evidence="5" id="KW-1185">Reference proteome</keyword>
<dbReference type="InterPro" id="IPR011990">
    <property type="entry name" value="TPR-like_helical_dom_sf"/>
</dbReference>
<sequence length="414" mass="46518">MARSSTELLGQSALELARKGRWDEALPSLRTAAEQGSSDAQVHMNLGHALRRIKDYGPAADAFHRAADLAPELPEPLFYLATALKEGQMLPEAEAAYRDLNAAHPDFFSGWSLHGVFLKNAGRFEEAVPILQKALTLKDDYETRNTLVVSLSRAGRDAEAIAAGRINLETKDREALARFPGSPAATVTLTDRNPPFNPSKRRNNIIAFSLWGDNPVYVHGAIVNARLAPNLYYGWNCRFYCDDSVPSDALQILRDEGAQVVMVTDPALQAVRPMWRFLVSDDPAVDRFICRDTDSRLNAQELIAVEDWIRSGKRFHVMRDHIYHMELMLAGMWGGVAGVIPDMKGLILKSKKHFNNRFGDQAFLMEQIWPLIREDLCTHDSIYGFRGKDFPDAYRVPRPIHVGGAIKTMPHWRK</sequence>
<dbReference type="Proteomes" id="UP001230978">
    <property type="component" value="Chromosome"/>
</dbReference>
<dbReference type="Pfam" id="PF13432">
    <property type="entry name" value="TPR_16"/>
    <property type="match status" value="1"/>
</dbReference>
<reference evidence="4 5" key="1">
    <citation type="submission" date="2023-04" db="EMBL/GenBank/DDBJ databases">
        <title>YMD61, complete Genome.</title>
        <authorList>
            <person name="Zhang J."/>
        </authorList>
    </citation>
    <scope>NUCLEOTIDE SEQUENCE [LARGE SCALE GENOMIC DNA]</scope>
    <source>
        <strain evidence="4 5">YMD61</strain>
    </source>
</reference>
<name>A0ABY8Q3C2_9RHOB</name>
<dbReference type="SUPFAM" id="SSF48452">
    <property type="entry name" value="TPR-like"/>
    <property type="match status" value="1"/>
</dbReference>
<evidence type="ECO:0000256" key="1">
    <source>
        <dbReference type="ARBA" id="ARBA00022737"/>
    </source>
</evidence>
<dbReference type="EMBL" id="CP124535">
    <property type="protein sequence ID" value="WGV15138.1"/>
    <property type="molecule type" value="Genomic_DNA"/>
</dbReference>
<proteinExistence type="predicted"/>
<evidence type="ECO:0000313" key="5">
    <source>
        <dbReference type="Proteomes" id="UP001230978"/>
    </source>
</evidence>
<dbReference type="Gene3D" id="1.25.40.10">
    <property type="entry name" value="Tetratricopeptide repeat domain"/>
    <property type="match status" value="1"/>
</dbReference>
<keyword evidence="2 3" id="KW-0802">TPR repeat</keyword>
<dbReference type="PANTHER" id="PTHR44227:SF3">
    <property type="entry name" value="PROTEIN O-MANNOSYL-TRANSFERASE TMTC4"/>
    <property type="match status" value="1"/>
</dbReference>
<dbReference type="InterPro" id="IPR052346">
    <property type="entry name" value="O-mannosyl-transferase_TMTC"/>
</dbReference>